<feature type="region of interest" description="Disordered" evidence="1">
    <location>
        <begin position="1"/>
        <end position="24"/>
    </location>
</feature>
<name>A0ABN0SKP4_9MICO</name>
<gene>
    <name evidence="2" type="ORF">NCCP602_09760</name>
</gene>
<evidence type="ECO:0000313" key="2">
    <source>
        <dbReference type="EMBL" id="GAA0035015.1"/>
    </source>
</evidence>
<dbReference type="EMBL" id="BAAAAF010000003">
    <property type="protein sequence ID" value="GAA0035015.1"/>
    <property type="molecule type" value="Genomic_DNA"/>
</dbReference>
<proteinExistence type="predicted"/>
<reference evidence="2 3" key="1">
    <citation type="submission" date="2024-01" db="EMBL/GenBank/DDBJ databases">
        <title>Characterization of antibiotic resistant novel bacterial strains and their environmental applications.</title>
        <authorList>
            <person name="Manzoor S."/>
            <person name="Abbas S."/>
            <person name="Arshad M."/>
            <person name="Ahmed I."/>
        </authorList>
    </citation>
    <scope>NUCLEOTIDE SEQUENCE [LARGE SCALE GENOMIC DNA]</scope>
    <source>
        <strain evidence="2 3">NCCP-602</strain>
    </source>
</reference>
<accession>A0ABN0SKP4</accession>
<evidence type="ECO:0000256" key="1">
    <source>
        <dbReference type="SAM" id="MobiDB-lite"/>
    </source>
</evidence>
<sequence length="136" mass="14818">MGMVSHNEARDSSQRSRHSRTFRSLQRSDAIRHELAKIMKRVGAVAGPGRHSFADGLETHDIASMAVIRLASVIERGDFPSSKPLLTVEEAAEIAAAREIAMHGGADAMDDDLLWIVVTQRIPAIVCRLRGLLPAP</sequence>
<organism evidence="2 3">
    <name type="scientific">Brevibacterium metallidurans</name>
    <dbReference type="NCBI Taxonomy" id="1482676"/>
    <lineage>
        <taxon>Bacteria</taxon>
        <taxon>Bacillati</taxon>
        <taxon>Actinomycetota</taxon>
        <taxon>Actinomycetes</taxon>
        <taxon>Micrococcales</taxon>
        <taxon>Brevibacteriaceae</taxon>
        <taxon>Brevibacterium</taxon>
    </lineage>
</organism>
<protein>
    <submittedName>
        <fullName evidence="2">Uncharacterized protein</fullName>
    </submittedName>
</protein>
<dbReference type="Proteomes" id="UP001498238">
    <property type="component" value="Unassembled WGS sequence"/>
</dbReference>
<comment type="caution">
    <text evidence="2">The sequence shown here is derived from an EMBL/GenBank/DDBJ whole genome shotgun (WGS) entry which is preliminary data.</text>
</comment>
<evidence type="ECO:0000313" key="3">
    <source>
        <dbReference type="Proteomes" id="UP001498238"/>
    </source>
</evidence>
<keyword evidence="3" id="KW-1185">Reference proteome</keyword>